<accession>A0ABX0D0B0</accession>
<organism evidence="2 3">
    <name type="scientific">Aeromonas rivipollensis</name>
    <dbReference type="NCBI Taxonomy" id="948519"/>
    <lineage>
        <taxon>Bacteria</taxon>
        <taxon>Pseudomonadati</taxon>
        <taxon>Pseudomonadota</taxon>
        <taxon>Gammaproteobacteria</taxon>
        <taxon>Aeromonadales</taxon>
        <taxon>Aeromonadaceae</taxon>
        <taxon>Aeromonas</taxon>
    </lineage>
</organism>
<evidence type="ECO:0000256" key="1">
    <source>
        <dbReference type="SAM" id="Phobius"/>
    </source>
</evidence>
<reference evidence="2 3" key="1">
    <citation type="submission" date="2020-02" db="EMBL/GenBank/DDBJ databases">
        <title>Genome sequencing of Aeromonas rivipollensis.</title>
        <authorList>
            <person name="Fono-Tamo Ubani E.K."/>
            <person name="Lekota K.E."/>
        </authorList>
    </citation>
    <scope>NUCLEOTIDE SEQUENCE [LARGE SCALE GENOMIC DNA]</scope>
    <source>
        <strain evidence="2 3">G78</strain>
    </source>
</reference>
<name>A0ABX0D0B0_9GAMM</name>
<protein>
    <submittedName>
        <fullName evidence="2">Uncharacterized protein</fullName>
    </submittedName>
</protein>
<dbReference type="Proteomes" id="UP000472827">
    <property type="component" value="Unassembled WGS sequence"/>
</dbReference>
<dbReference type="EMBL" id="JAAILA010000017">
    <property type="protein sequence ID" value="NEX89466.1"/>
    <property type="molecule type" value="Genomic_DNA"/>
</dbReference>
<keyword evidence="1" id="KW-1133">Transmembrane helix</keyword>
<sequence>MTALMDNMAPFLFALMAFGTAFMVTVTGMAATRHSLAWLWLGSLLFYALWWMLLGYPPLLPECWPTPSQ</sequence>
<proteinExistence type="predicted"/>
<feature type="transmembrane region" description="Helical" evidence="1">
    <location>
        <begin position="12"/>
        <end position="31"/>
    </location>
</feature>
<comment type="caution">
    <text evidence="2">The sequence shown here is derived from an EMBL/GenBank/DDBJ whole genome shotgun (WGS) entry which is preliminary data.</text>
</comment>
<keyword evidence="3" id="KW-1185">Reference proteome</keyword>
<keyword evidence="1" id="KW-0812">Transmembrane</keyword>
<gene>
    <name evidence="2" type="ORF">G4923_12240</name>
</gene>
<keyword evidence="1" id="KW-0472">Membrane</keyword>
<feature type="transmembrane region" description="Helical" evidence="1">
    <location>
        <begin position="38"/>
        <end position="59"/>
    </location>
</feature>
<evidence type="ECO:0000313" key="2">
    <source>
        <dbReference type="EMBL" id="NEX89466.1"/>
    </source>
</evidence>
<evidence type="ECO:0000313" key="3">
    <source>
        <dbReference type="Proteomes" id="UP000472827"/>
    </source>
</evidence>